<sequence>MTAAAPRLPRVAFVTIGQSPRTDVVPQMMADLGLPAEVEEFGILDALGPDEIAALAPAAGEYRFASRLRDGTQAVMGKPVAEAMLARLMASLDDGRFDALVPLCTGTALPPMQTLVLEPQQVVDHLTVALAQGCRRLGIVLPLQAQVNDFHLIQPVPCELRVTHASPYTDSADTDTGGFAQAGAALRGCDLVVMHCMGYTEAMRATVARHAQAPVLLSNRMVARLLGQVLAGAAA</sequence>
<protein>
    <submittedName>
        <fullName evidence="1">AroM family protein</fullName>
    </submittedName>
</protein>
<keyword evidence="2" id="KW-1185">Reference proteome</keyword>
<dbReference type="EMBL" id="CP014844">
    <property type="protein sequence ID" value="AMR78935.1"/>
    <property type="molecule type" value="Genomic_DNA"/>
</dbReference>
<dbReference type="KEGG" id="cnan:A2G96_14950"/>
<dbReference type="Pfam" id="PF07302">
    <property type="entry name" value="AroM"/>
    <property type="match status" value="1"/>
</dbReference>
<evidence type="ECO:0000313" key="2">
    <source>
        <dbReference type="Proteomes" id="UP000075238"/>
    </source>
</evidence>
<dbReference type="STRING" id="1796606.A2G96_14950"/>
<dbReference type="RefSeq" id="WP_062800507.1">
    <property type="nucleotide sequence ID" value="NZ_CP014844.1"/>
</dbReference>
<gene>
    <name evidence="1" type="ORF">A2G96_14950</name>
</gene>
<dbReference type="OrthoDB" id="9798683at2"/>
<dbReference type="InterPro" id="IPR010843">
    <property type="entry name" value="Uncharacterised_AroM"/>
</dbReference>
<accession>A0A142JLH3</accession>
<dbReference type="AlphaFoldDB" id="A0A142JLH3"/>
<reference evidence="1 2" key="1">
    <citation type="submission" date="2016-03" db="EMBL/GenBank/DDBJ databases">
        <title>Complete genome sequence of a novel chlorpyrifos degrading bacterium, Cupriavidus nantongensis sp. X1.</title>
        <authorList>
            <person name="Fang L."/>
        </authorList>
    </citation>
    <scope>NUCLEOTIDE SEQUENCE [LARGE SCALE GENOMIC DNA]</scope>
    <source>
        <strain evidence="1 2">X1</strain>
    </source>
</reference>
<evidence type="ECO:0000313" key="1">
    <source>
        <dbReference type="EMBL" id="AMR78935.1"/>
    </source>
</evidence>
<dbReference type="NCBIfam" id="NF007788">
    <property type="entry name" value="PRK10481.1"/>
    <property type="match status" value="1"/>
</dbReference>
<name>A0A142JLH3_9BURK</name>
<organism evidence="1 2">
    <name type="scientific">Cupriavidus nantongensis</name>
    <dbReference type="NCBI Taxonomy" id="1796606"/>
    <lineage>
        <taxon>Bacteria</taxon>
        <taxon>Pseudomonadati</taxon>
        <taxon>Pseudomonadota</taxon>
        <taxon>Betaproteobacteria</taxon>
        <taxon>Burkholderiales</taxon>
        <taxon>Burkholderiaceae</taxon>
        <taxon>Cupriavidus</taxon>
    </lineage>
</organism>
<dbReference type="Proteomes" id="UP000075238">
    <property type="component" value="Chromosome 1"/>
</dbReference>
<proteinExistence type="predicted"/>